<dbReference type="NCBIfam" id="TIGR01488">
    <property type="entry name" value="HAD-SF-IB"/>
    <property type="match status" value="1"/>
</dbReference>
<gene>
    <name evidence="1" type="ORF">JZO85_06210</name>
</gene>
<dbReference type="InterPro" id="IPR050849">
    <property type="entry name" value="HAD-like_hydrolase_phosphatase"/>
</dbReference>
<dbReference type="PANTHER" id="PTHR28181">
    <property type="entry name" value="UPF0655 PROTEIN YCR015C"/>
    <property type="match status" value="1"/>
</dbReference>
<evidence type="ECO:0000313" key="1">
    <source>
        <dbReference type="EMBL" id="MBO0451856.1"/>
    </source>
</evidence>
<comment type="caution">
    <text evidence="1">The sequence shown here is derived from an EMBL/GenBank/DDBJ whole genome shotgun (WGS) entry which is preliminary data.</text>
</comment>
<organism evidence="1 2">
    <name type="scientific">Candidatus Enterococcus murrayae</name>
    <dbReference type="NCBI Taxonomy" id="2815321"/>
    <lineage>
        <taxon>Bacteria</taxon>
        <taxon>Bacillati</taxon>
        <taxon>Bacillota</taxon>
        <taxon>Bacilli</taxon>
        <taxon>Lactobacillales</taxon>
        <taxon>Enterococcaceae</taxon>
        <taxon>Enterococcus</taxon>
    </lineage>
</organism>
<dbReference type="EMBL" id="JAFLVR010000012">
    <property type="protein sequence ID" value="MBO0451856.1"/>
    <property type="molecule type" value="Genomic_DNA"/>
</dbReference>
<reference evidence="1 2" key="1">
    <citation type="submission" date="2021-03" db="EMBL/GenBank/DDBJ databases">
        <title>Enterococcal diversity collection.</title>
        <authorList>
            <person name="Gilmore M.S."/>
            <person name="Schwartzman J."/>
            <person name="Van Tyne D."/>
            <person name="Martin M."/>
            <person name="Earl A.M."/>
            <person name="Manson A.L."/>
            <person name="Straub T."/>
            <person name="Salamzade R."/>
            <person name="Saavedra J."/>
            <person name="Lebreton F."/>
            <person name="Prichula J."/>
            <person name="Schaufler K."/>
            <person name="Gaca A."/>
            <person name="Sgardioli B."/>
            <person name="Wagenaar J."/>
            <person name="Strong T."/>
        </authorList>
    </citation>
    <scope>NUCLEOTIDE SEQUENCE [LARGE SCALE GENOMIC DNA]</scope>
    <source>
        <strain evidence="1 2">MJM16</strain>
    </source>
</reference>
<dbReference type="Gene3D" id="3.40.50.1000">
    <property type="entry name" value="HAD superfamily/HAD-like"/>
    <property type="match status" value="1"/>
</dbReference>
<dbReference type="RefSeq" id="WP_207107636.1">
    <property type="nucleotide sequence ID" value="NZ_JAFLVR010000012.1"/>
</dbReference>
<protein>
    <submittedName>
        <fullName evidence="1">HAD-IB family phosphatase</fullName>
    </submittedName>
</protein>
<dbReference type="InterPro" id="IPR023214">
    <property type="entry name" value="HAD_sf"/>
</dbReference>
<accession>A0ABS3HEG8</accession>
<dbReference type="SUPFAM" id="SSF56784">
    <property type="entry name" value="HAD-like"/>
    <property type="match status" value="1"/>
</dbReference>
<proteinExistence type="predicted"/>
<name>A0ABS3HEG8_9ENTE</name>
<dbReference type="Proteomes" id="UP000664495">
    <property type="component" value="Unassembled WGS sequence"/>
</dbReference>
<dbReference type="InterPro" id="IPR036412">
    <property type="entry name" value="HAD-like_sf"/>
</dbReference>
<sequence>MSKPTVIHRYKFVIDFDGTISINDSTTMLAEMYIPDLHQKYLREIRNGNISVRKYIKEQLEAIRITREEYIRTLRNEMQIDLTFKNFLIKNWDFMIVSAGTLQNVFYSLEAKGIDISQKQIISNHLTFNGEELKVEAPRQYDDQENGINKAEVIRNYQRQGYQVVFIGDSISDFEGAKVSDIVYAKKSQKLAKYLKAQNIPFIEYQNFDEIVRHFQRYLVGMK</sequence>
<keyword evidence="2" id="KW-1185">Reference proteome</keyword>
<dbReference type="PANTHER" id="PTHR28181:SF2">
    <property type="entry name" value="PHOSPHORIC MONOESTER HYDROLASE"/>
    <property type="match status" value="1"/>
</dbReference>
<evidence type="ECO:0000313" key="2">
    <source>
        <dbReference type="Proteomes" id="UP000664495"/>
    </source>
</evidence>
<dbReference type="Gene3D" id="3.90.1470.20">
    <property type="match status" value="1"/>
</dbReference>